<dbReference type="Proteomes" id="UP000076420">
    <property type="component" value="Unassembled WGS sequence"/>
</dbReference>
<dbReference type="EnsemblMetazoa" id="BGLB008191-RD">
    <property type="protein sequence ID" value="BGLB008191-PD"/>
    <property type="gene ID" value="BGLB008191"/>
</dbReference>
<keyword evidence="1" id="KW-0040">ANK repeat</keyword>
<dbReference type="EnsemblMetazoa" id="BGLB008191-RC">
    <property type="protein sequence ID" value="BGLB008191-PC"/>
    <property type="gene ID" value="BGLB008191"/>
</dbReference>
<dbReference type="PROSITE" id="PS50088">
    <property type="entry name" value="ANK_REPEAT"/>
    <property type="match status" value="3"/>
</dbReference>
<accession>A0A2C9JUB3</accession>
<dbReference type="PANTHER" id="PTHR24183">
    <property type="entry name" value="FIBRONECTIN TYPE 3 AND ANKYRIN REPEAT DOMAINS PROTEIN 1"/>
    <property type="match status" value="1"/>
</dbReference>
<dbReference type="GO" id="GO:0005634">
    <property type="term" value="C:nucleus"/>
    <property type="evidence" value="ECO:0007669"/>
    <property type="project" value="TreeGrafter"/>
</dbReference>
<evidence type="ECO:0000313" key="2">
    <source>
        <dbReference type="EnsemblMetazoa" id="BGLB008191-PD"/>
    </source>
</evidence>
<protein>
    <submittedName>
        <fullName evidence="2">Uncharacterized protein</fullName>
    </submittedName>
</protein>
<dbReference type="SMART" id="SM00248">
    <property type="entry name" value="ANK"/>
    <property type="match status" value="8"/>
</dbReference>
<dbReference type="AlphaFoldDB" id="A0A2C9JUB3"/>
<dbReference type="STRING" id="6526.A0A2C9JUB3"/>
<feature type="repeat" description="ANK" evidence="1">
    <location>
        <begin position="138"/>
        <end position="170"/>
    </location>
</feature>
<organism evidence="2 3">
    <name type="scientific">Biomphalaria glabrata</name>
    <name type="common">Bloodfluke planorb</name>
    <name type="synonym">Freshwater snail</name>
    <dbReference type="NCBI Taxonomy" id="6526"/>
    <lineage>
        <taxon>Eukaryota</taxon>
        <taxon>Metazoa</taxon>
        <taxon>Spiralia</taxon>
        <taxon>Lophotrochozoa</taxon>
        <taxon>Mollusca</taxon>
        <taxon>Gastropoda</taxon>
        <taxon>Heterobranchia</taxon>
        <taxon>Euthyneura</taxon>
        <taxon>Panpulmonata</taxon>
        <taxon>Hygrophila</taxon>
        <taxon>Lymnaeoidea</taxon>
        <taxon>Planorbidae</taxon>
        <taxon>Biomphalaria</taxon>
    </lineage>
</organism>
<name>A0A2C9JUB3_BIOGL</name>
<dbReference type="PANTHER" id="PTHR24183:SF1">
    <property type="entry name" value="FIBRONECTIN TYPE 3 AND ANKYRIN REPEAT DOMAINS PROTEIN 1"/>
    <property type="match status" value="1"/>
</dbReference>
<dbReference type="OrthoDB" id="6047142at2759"/>
<feature type="repeat" description="ANK" evidence="1">
    <location>
        <begin position="105"/>
        <end position="137"/>
    </location>
</feature>
<dbReference type="PROSITE" id="PS50297">
    <property type="entry name" value="ANK_REP_REGION"/>
    <property type="match status" value="3"/>
</dbReference>
<dbReference type="Pfam" id="PF12796">
    <property type="entry name" value="Ank_2"/>
    <property type="match status" value="2"/>
</dbReference>
<feature type="repeat" description="ANK" evidence="1">
    <location>
        <begin position="171"/>
        <end position="203"/>
    </location>
</feature>
<evidence type="ECO:0000256" key="1">
    <source>
        <dbReference type="PROSITE-ProRule" id="PRU00023"/>
    </source>
</evidence>
<gene>
    <name evidence="2" type="primary">106068613</name>
</gene>
<dbReference type="KEGG" id="bgt:106068613"/>
<dbReference type="InterPro" id="IPR036770">
    <property type="entry name" value="Ankyrin_rpt-contain_sf"/>
</dbReference>
<dbReference type="PRINTS" id="PR01415">
    <property type="entry name" value="ANKYRIN"/>
</dbReference>
<evidence type="ECO:0000313" key="3">
    <source>
        <dbReference type="Proteomes" id="UP000076420"/>
    </source>
</evidence>
<dbReference type="VEuPathDB" id="VectorBase:BGLB008191"/>
<dbReference type="EnsemblMetazoa" id="BGLB008191-RB">
    <property type="protein sequence ID" value="BGLB008191-PB"/>
    <property type="gene ID" value="BGLB008191"/>
</dbReference>
<dbReference type="SUPFAM" id="SSF48403">
    <property type="entry name" value="Ankyrin repeat"/>
    <property type="match status" value="2"/>
</dbReference>
<dbReference type="Gene3D" id="1.25.40.20">
    <property type="entry name" value="Ankyrin repeat-containing domain"/>
    <property type="match status" value="2"/>
</dbReference>
<proteinExistence type="predicted"/>
<dbReference type="GO" id="GO:0042981">
    <property type="term" value="P:regulation of apoptotic process"/>
    <property type="evidence" value="ECO:0007669"/>
    <property type="project" value="TreeGrafter"/>
</dbReference>
<sequence>MSDNVKDELFKAIRLKDKNALKHLLENKRIHPDVRHERDLTPAIVFAVKFKNRYALVALLKDGANPNAIDKDGMTALLYASDIGNLHYLQILERFDVDFKTSDKKGATALMLSAQWGHEKCVQFLLNKSLKIDARDIKGQTALMYAAKQGKTTCVQHLLNVGADKNVVCEKGYTALMHALQNSEFQSAKLLLAKGADVNVVGHNGKTALTLAFQNCLGDFALVENILSQGADLNLSVFDQEHLHEIIARGERKVVRYMILNGCPPRDRKCSETCFKFNHHGTVISPLSVALLSGHDDIARYLLINNFLTIYDILHLSRDPDIRTKLQGDRFVSSLDVLDHLPLYAPFSLYTLCFVKLCNMLNIGAPPGPNIEREQRLSCWRLPRAIQTELLFHGKFSRICTSTWANISLDKHQTVEACECFDCDKESSNFKGFKVV</sequence>
<reference evidence="2" key="1">
    <citation type="submission" date="2020-05" db="UniProtKB">
        <authorList>
            <consortium name="EnsemblMetazoa"/>
        </authorList>
    </citation>
    <scope>IDENTIFICATION</scope>
    <source>
        <strain evidence="2">BB02</strain>
    </source>
</reference>
<dbReference type="VEuPathDB" id="VectorBase:BGLAX_050069"/>
<dbReference type="InterPro" id="IPR002110">
    <property type="entry name" value="Ankyrin_rpt"/>
</dbReference>